<dbReference type="InterPro" id="IPR001613">
    <property type="entry name" value="Flavin_amine_oxidase"/>
</dbReference>
<dbReference type="InterPro" id="IPR002937">
    <property type="entry name" value="Amino_oxidase"/>
</dbReference>
<evidence type="ECO:0000313" key="7">
    <source>
        <dbReference type="Proteomes" id="UP000307173"/>
    </source>
</evidence>
<feature type="binding site" evidence="3">
    <location>
        <position position="232"/>
    </location>
    <ligand>
        <name>FAD</name>
        <dbReference type="ChEBI" id="CHEBI:57692"/>
    </ligand>
</feature>
<evidence type="ECO:0000256" key="4">
    <source>
        <dbReference type="RuleBase" id="RU362067"/>
    </source>
</evidence>
<dbReference type="PANTHER" id="PTHR10742:SF410">
    <property type="entry name" value="LYSINE-SPECIFIC HISTONE DEMETHYLASE 2"/>
    <property type="match status" value="1"/>
</dbReference>
<protein>
    <recommendedName>
        <fullName evidence="4">Amine oxidase</fullName>
        <ecNumber evidence="4">1.4.3.-</ecNumber>
    </recommendedName>
</protein>
<comment type="caution">
    <text evidence="6">The sequence shown here is derived from an EMBL/GenBank/DDBJ whole genome shotgun (WGS) entry which is preliminary data.</text>
</comment>
<accession>A0A4T0X3Q8</accession>
<organism evidence="6 7">
    <name type="scientific">Pichia inconspicua</name>
    <dbReference type="NCBI Taxonomy" id="52247"/>
    <lineage>
        <taxon>Eukaryota</taxon>
        <taxon>Fungi</taxon>
        <taxon>Dikarya</taxon>
        <taxon>Ascomycota</taxon>
        <taxon>Saccharomycotina</taxon>
        <taxon>Pichiomycetes</taxon>
        <taxon>Pichiales</taxon>
        <taxon>Pichiaceae</taxon>
        <taxon>Pichia</taxon>
    </lineage>
</organism>
<feature type="domain" description="Amine oxidase" evidence="5">
    <location>
        <begin position="26"/>
        <end position="493"/>
    </location>
</feature>
<dbReference type="SUPFAM" id="SSF51905">
    <property type="entry name" value="FAD/NAD(P)-binding domain"/>
    <property type="match status" value="1"/>
</dbReference>
<dbReference type="SUPFAM" id="SSF54373">
    <property type="entry name" value="FAD-linked reductases, C-terminal domain"/>
    <property type="match status" value="1"/>
</dbReference>
<feature type="binding site" evidence="3">
    <location>
        <begin position="46"/>
        <end position="47"/>
    </location>
    <ligand>
        <name>FAD</name>
        <dbReference type="ChEBI" id="CHEBI:57692"/>
    </ligand>
</feature>
<keyword evidence="4" id="KW-0274">FAD</keyword>
<dbReference type="Proteomes" id="UP000307173">
    <property type="component" value="Unassembled WGS sequence"/>
</dbReference>
<dbReference type="Pfam" id="PF01593">
    <property type="entry name" value="Amino_oxidase"/>
    <property type="match status" value="1"/>
</dbReference>
<evidence type="ECO:0000259" key="5">
    <source>
        <dbReference type="Pfam" id="PF01593"/>
    </source>
</evidence>
<feature type="binding site" evidence="3">
    <location>
        <position position="378"/>
    </location>
    <ligand>
        <name>substrate</name>
    </ligand>
</feature>
<gene>
    <name evidence="6" type="ORF">CANINC_001400</name>
</gene>
<comment type="similarity">
    <text evidence="4">Belongs to the flavin monoamine oxidase family.</text>
</comment>
<evidence type="ECO:0000256" key="1">
    <source>
        <dbReference type="ARBA" id="ARBA00001974"/>
    </source>
</evidence>
<dbReference type="PRINTS" id="PR00757">
    <property type="entry name" value="AMINEOXDASEF"/>
</dbReference>
<keyword evidence="4" id="KW-0285">Flavoprotein</keyword>
<reference evidence="6 7" key="1">
    <citation type="journal article" date="2019" name="Front. Genet.">
        <title>Whole-Genome Sequencing of the Opportunistic Yeast Pathogen Candida inconspicua Uncovers Its Hybrid Origin.</title>
        <authorList>
            <person name="Mixao V."/>
            <person name="Hansen A.P."/>
            <person name="Saus E."/>
            <person name="Boekhout T."/>
            <person name="Lass-Florl C."/>
            <person name="Gabaldon T."/>
        </authorList>
    </citation>
    <scope>NUCLEOTIDE SEQUENCE [LARGE SCALE GENOMIC DNA]</scope>
    <source>
        <strain evidence="6 7">CBS 180</strain>
    </source>
</reference>
<dbReference type="OrthoDB" id="5046242at2759"/>
<feature type="binding site" evidence="3">
    <location>
        <position position="27"/>
    </location>
    <ligand>
        <name>FAD</name>
        <dbReference type="ChEBI" id="CHEBI:57692"/>
    </ligand>
</feature>
<evidence type="ECO:0000256" key="3">
    <source>
        <dbReference type="PIRSR" id="PIRSR601613-1"/>
    </source>
</evidence>
<evidence type="ECO:0000313" key="6">
    <source>
        <dbReference type="EMBL" id="TID30031.1"/>
    </source>
</evidence>
<dbReference type="STRING" id="52247.A0A4T0X3Q8"/>
<proteinExistence type="inferred from homology"/>
<dbReference type="Gene3D" id="3.90.660.10">
    <property type="match status" value="1"/>
</dbReference>
<sequence>MIQQQTSTKLIEMQEHHKVVIIGGGISGLAAAQVFSKYQIDALILEARDRLGGRIHTIRSGSAHYDLGASWAHDTLVNPLFDVMRKEELSDGRSKYGFYYDDDDPLYFGEGDKGPKFFYLNKIDQVVKEFEKYIEISYFESVDKDDVDLKSIFEQYISKQGMLLTEVQVSYAAQLARHLELWHGIEWNCMSSKYGLVDNVGRNCFLRNGYDKFIKEIKSDLDSEKIRKSSVVTRIDRSANPIRVELEDGSVIYGDWVICTIPQILLQLPTGNRGVIEWKPELPKTMIDALDNMSWGKLGKVIFEFDSAWWKHHHKDRFMALANPDKELLNKWKSIVTNTSVDMSATNTSTHELPGAWDFPVLILNMYKIVGVPSLLCFTQGTLTEHLEQNPSEAWSYMKPIIGRLKQTDLDLKEDLPKVDDPLNTIVSQWTVDPFSRGSYAACKPHDDPTDLVIHLERGLHRVRFAGEHTILDGAGAVHGAWMSGRREANYILGKEGIIESKLQDW</sequence>
<dbReference type="EC" id="1.4.3.-" evidence="4"/>
<keyword evidence="7" id="KW-1185">Reference proteome</keyword>
<dbReference type="Gene3D" id="3.50.50.60">
    <property type="entry name" value="FAD/NAD(P)-binding domain"/>
    <property type="match status" value="1"/>
</dbReference>
<dbReference type="GO" id="GO:0016491">
    <property type="term" value="F:oxidoreductase activity"/>
    <property type="evidence" value="ECO:0007669"/>
    <property type="project" value="UniProtKB-KW"/>
</dbReference>
<name>A0A4T0X3Q8_9ASCO</name>
<dbReference type="AlphaFoldDB" id="A0A4T0X3Q8"/>
<dbReference type="EMBL" id="SELW01000218">
    <property type="protein sequence ID" value="TID30031.1"/>
    <property type="molecule type" value="Genomic_DNA"/>
</dbReference>
<evidence type="ECO:0000256" key="2">
    <source>
        <dbReference type="ARBA" id="ARBA00023002"/>
    </source>
</evidence>
<dbReference type="PANTHER" id="PTHR10742">
    <property type="entry name" value="FLAVIN MONOAMINE OXIDASE"/>
    <property type="match status" value="1"/>
</dbReference>
<keyword evidence="2 4" id="KW-0560">Oxidoreductase</keyword>
<comment type="cofactor">
    <cofactor evidence="1 4">
        <name>FAD</name>
        <dbReference type="ChEBI" id="CHEBI:57692"/>
    </cofactor>
</comment>
<dbReference type="InterPro" id="IPR050281">
    <property type="entry name" value="Flavin_monoamine_oxidase"/>
</dbReference>
<dbReference type="InterPro" id="IPR036188">
    <property type="entry name" value="FAD/NAD-bd_sf"/>
</dbReference>